<dbReference type="EMBL" id="CAAHFH010000002">
    <property type="protein sequence ID" value="VGO21030.1"/>
    <property type="molecule type" value="Genomic_DNA"/>
</dbReference>
<dbReference type="RefSeq" id="WP_136062519.1">
    <property type="nucleotide sequence ID" value="NZ_CAAHFH010000002.1"/>
</dbReference>
<dbReference type="Pfam" id="PF13469">
    <property type="entry name" value="Sulfotransfer_3"/>
    <property type="match status" value="1"/>
</dbReference>
<evidence type="ECO:0000256" key="1">
    <source>
        <dbReference type="ARBA" id="ARBA00022679"/>
    </source>
</evidence>
<dbReference type="InterPro" id="IPR026634">
    <property type="entry name" value="TPST-like"/>
</dbReference>
<dbReference type="PANTHER" id="PTHR12788:SF10">
    <property type="entry name" value="PROTEIN-TYROSINE SULFOTRANSFERASE"/>
    <property type="match status" value="1"/>
</dbReference>
<keyword evidence="3" id="KW-1185">Reference proteome</keyword>
<protein>
    <recommendedName>
        <fullName evidence="4">Sulfotransferase domain-containing protein</fullName>
    </recommendedName>
</protein>
<evidence type="ECO:0000313" key="2">
    <source>
        <dbReference type="EMBL" id="VGO21030.1"/>
    </source>
</evidence>
<dbReference type="AlphaFoldDB" id="A0A6C2ULB7"/>
<dbReference type="PANTHER" id="PTHR12788">
    <property type="entry name" value="PROTEIN-TYROSINE SULFOTRANSFERASE 2"/>
    <property type="match status" value="1"/>
</dbReference>
<name>A0A6C2ULB7_9BACT</name>
<dbReference type="Gene3D" id="3.40.50.300">
    <property type="entry name" value="P-loop containing nucleotide triphosphate hydrolases"/>
    <property type="match status" value="1"/>
</dbReference>
<dbReference type="Proteomes" id="UP000346198">
    <property type="component" value="Unassembled WGS sequence"/>
</dbReference>
<gene>
    <name evidence="2" type="ORF">SCARR_03099</name>
</gene>
<organism evidence="2 3">
    <name type="scientific">Pontiella sulfatireligans</name>
    <dbReference type="NCBI Taxonomy" id="2750658"/>
    <lineage>
        <taxon>Bacteria</taxon>
        <taxon>Pseudomonadati</taxon>
        <taxon>Kiritimatiellota</taxon>
        <taxon>Kiritimatiellia</taxon>
        <taxon>Kiritimatiellales</taxon>
        <taxon>Pontiellaceae</taxon>
        <taxon>Pontiella</taxon>
    </lineage>
</organism>
<accession>A0A6C2ULB7</accession>
<dbReference type="SUPFAM" id="SSF52540">
    <property type="entry name" value="P-loop containing nucleoside triphosphate hydrolases"/>
    <property type="match status" value="1"/>
</dbReference>
<evidence type="ECO:0000313" key="3">
    <source>
        <dbReference type="Proteomes" id="UP000346198"/>
    </source>
</evidence>
<dbReference type="InterPro" id="IPR027417">
    <property type="entry name" value="P-loop_NTPase"/>
</dbReference>
<sequence length="294" mass="34336">MTPFFIIGNPRSGTTLLRLMLASHPDLLVTPECGFALWLAEEFEGKDPTLKAVRVEYAKKVYTSKKFDTWGITYEVLKSHLINSRPRTYGELVAEVYYCYGQCILNKKFVRWGDKNNFYINYINTIREIYPQAQFIHIIRDGRDIACSYQELNLRNLKSRFAPQLPQDVAKIALEWGKNVSLVRSCLDPLDSITKLEISFHDLIMSPTIKLKEICRFLGVGYDSRMLEYHELNGKNNLEPEQLMEWKEKTRFPPQQDRIGRYKKDLKPLDIKIFEQIAGDTLKHYGFPLSEDNH</sequence>
<keyword evidence="1" id="KW-0808">Transferase</keyword>
<proteinExistence type="predicted"/>
<reference evidence="2 3" key="1">
    <citation type="submission" date="2019-04" db="EMBL/GenBank/DDBJ databases">
        <authorList>
            <person name="Van Vliet M D."/>
        </authorList>
    </citation>
    <scope>NUCLEOTIDE SEQUENCE [LARGE SCALE GENOMIC DNA]</scope>
    <source>
        <strain evidence="2 3">F21</strain>
    </source>
</reference>
<evidence type="ECO:0008006" key="4">
    <source>
        <dbReference type="Google" id="ProtNLM"/>
    </source>
</evidence>
<dbReference type="GO" id="GO:0008476">
    <property type="term" value="F:protein-tyrosine sulfotransferase activity"/>
    <property type="evidence" value="ECO:0007669"/>
    <property type="project" value="InterPro"/>
</dbReference>